<evidence type="ECO:0000256" key="11">
    <source>
        <dbReference type="SAM" id="Phobius"/>
    </source>
</evidence>
<evidence type="ECO:0000256" key="2">
    <source>
        <dbReference type="ARBA" id="ARBA00022475"/>
    </source>
</evidence>
<evidence type="ECO:0000313" key="14">
    <source>
        <dbReference type="RefSeq" id="XP_021333482.1"/>
    </source>
</evidence>
<sequence>MSSSTCSNSTVKSHQNWLFVTVYSMVFLVGLTLNVTALVIFFRNTKSRSHTTMYMVNLAFADVLLVCTLPVRIYYHAGLGCLHQRVCDFAGVILLSNMYGSIFLLTCISFDRCVAVCFPLSSLVREGRKKAWCVCLGIWILTLGASLPIYLKPSNRNNSSIVHTMNMTMNTTRQCFGAFPTYATQAGVLASTIVFGFGIPLTVMIISSWGLIQALNKSTAAQTSELVDSGRIKRMIITNLAIFLLCFLPYHVILVLLHMFNNSSMSDSMLTVYRYSLMVACLNAMLDPLAYYFATETFRKKMVAEAVRKKCQINTHSSDGNNRSRTPLTT</sequence>
<evidence type="ECO:0000259" key="12">
    <source>
        <dbReference type="PROSITE" id="PS50262"/>
    </source>
</evidence>
<dbReference type="Gene3D" id="1.20.1070.10">
    <property type="entry name" value="Rhodopsin 7-helix transmembrane proteins"/>
    <property type="match status" value="1"/>
</dbReference>
<dbReference type="KEGG" id="dre:110437788"/>
<dbReference type="GO" id="GO:0004930">
    <property type="term" value="F:G protein-coupled receptor activity"/>
    <property type="evidence" value="ECO:0000318"/>
    <property type="project" value="GO_Central"/>
</dbReference>
<evidence type="ECO:0000256" key="9">
    <source>
        <dbReference type="ARBA" id="ARBA00023224"/>
    </source>
</evidence>
<feature type="domain" description="G-protein coupled receptors family 1 profile" evidence="12">
    <location>
        <begin position="33"/>
        <end position="291"/>
    </location>
</feature>
<evidence type="ECO:0000256" key="3">
    <source>
        <dbReference type="ARBA" id="ARBA00022692"/>
    </source>
</evidence>
<evidence type="ECO:0000256" key="7">
    <source>
        <dbReference type="ARBA" id="ARBA00023170"/>
    </source>
</evidence>
<evidence type="ECO:0000256" key="10">
    <source>
        <dbReference type="RuleBase" id="RU000688"/>
    </source>
</evidence>
<dbReference type="AGR" id="ZFIN:ZDB-GENE-160728-11"/>
<dbReference type="PRINTS" id="PR00237">
    <property type="entry name" value="GPCRRHODOPSN"/>
</dbReference>
<dbReference type="Pfam" id="PF00001">
    <property type="entry name" value="7tm_1"/>
    <property type="match status" value="1"/>
</dbReference>
<dbReference type="PROSITE" id="PS50262">
    <property type="entry name" value="G_PROTEIN_RECEP_F1_2"/>
    <property type="match status" value="1"/>
</dbReference>
<feature type="transmembrane region" description="Helical" evidence="11">
    <location>
        <begin position="272"/>
        <end position="294"/>
    </location>
</feature>
<dbReference type="RefSeq" id="XP_021333483.1">
    <property type="nucleotide sequence ID" value="XM_021477808.2"/>
</dbReference>
<dbReference type="ZFIN" id="ZDB-GENE-160728-11">
    <property type="gene designation" value="si:dkey-3k24.8"/>
</dbReference>
<feature type="transmembrane region" description="Helical" evidence="11">
    <location>
        <begin position="131"/>
        <end position="151"/>
    </location>
</feature>
<reference evidence="13" key="1">
    <citation type="journal article" date="2013" name="Nature">
        <title>The zebrafish reference genome sequence and its relationship to the human genome.</title>
        <authorList>
            <consortium name="Genome Reference Consortium Zebrafish"/>
            <person name="Howe K."/>
            <person name="Clark M.D."/>
            <person name="Torroja C.F."/>
            <person name="Torrance J."/>
            <person name="Berthelot C."/>
            <person name="Muffato M."/>
            <person name="Collins J.E."/>
            <person name="Humphray S."/>
            <person name="McLaren K."/>
            <person name="Matthews L."/>
            <person name="McLaren S."/>
            <person name="Sealy I."/>
            <person name="Caccamo M."/>
            <person name="Churcher C."/>
            <person name="Scott C."/>
            <person name="Barrett J.C."/>
            <person name="Koch R."/>
            <person name="Rauch G.J."/>
            <person name="White S."/>
            <person name="Chow W."/>
            <person name="Kilian B."/>
            <person name="Quintais L.T."/>
            <person name="Guerra-Assuncao J.A."/>
            <person name="Zhou Y."/>
            <person name="Gu Y."/>
            <person name="Yen J."/>
            <person name="Vogel J.H."/>
            <person name="Eyre T."/>
            <person name="Redmond S."/>
            <person name="Banerjee R."/>
            <person name="Chi J."/>
            <person name="Fu B."/>
            <person name="Langley E."/>
            <person name="Maguire S.F."/>
            <person name="Laird G.K."/>
            <person name="Lloyd D."/>
            <person name="Kenyon E."/>
            <person name="Donaldson S."/>
            <person name="Sehra H."/>
            <person name="Almeida-King J."/>
            <person name="Loveland J."/>
            <person name="Trevanion S."/>
            <person name="Jones M."/>
            <person name="Quail M."/>
            <person name="Willey D."/>
            <person name="Hunt A."/>
            <person name="Burton J."/>
            <person name="Sims S."/>
            <person name="McLay K."/>
            <person name="Plumb B."/>
            <person name="Davis J."/>
            <person name="Clee C."/>
            <person name="Oliver K."/>
            <person name="Clark R."/>
            <person name="Riddle C."/>
            <person name="Elliot D."/>
            <person name="Eliott D."/>
            <person name="Threadgold G."/>
            <person name="Harden G."/>
            <person name="Ware D."/>
            <person name="Begum S."/>
            <person name="Mortimore B."/>
            <person name="Mortimer B."/>
            <person name="Kerry G."/>
            <person name="Heath P."/>
            <person name="Phillimore B."/>
            <person name="Tracey A."/>
            <person name="Corby N."/>
            <person name="Dunn M."/>
            <person name="Johnson C."/>
            <person name="Wood J."/>
            <person name="Clark S."/>
            <person name="Pelan S."/>
            <person name="Griffiths G."/>
            <person name="Smith M."/>
            <person name="Glithero R."/>
            <person name="Howden P."/>
            <person name="Barker N."/>
            <person name="Lloyd C."/>
            <person name="Stevens C."/>
            <person name="Harley J."/>
            <person name="Holt K."/>
            <person name="Panagiotidis G."/>
            <person name="Lovell J."/>
            <person name="Beasley H."/>
            <person name="Henderson C."/>
            <person name="Gordon D."/>
            <person name="Auger K."/>
            <person name="Wright D."/>
            <person name="Collins J."/>
            <person name="Raisen C."/>
            <person name="Dyer L."/>
            <person name="Leung K."/>
            <person name="Robertson L."/>
            <person name="Ambridge K."/>
            <person name="Leongamornlert D."/>
            <person name="McGuire S."/>
            <person name="Gilderthorp R."/>
            <person name="Griffiths C."/>
            <person name="Manthravadi D."/>
            <person name="Nichol S."/>
            <person name="Barker G."/>
            <person name="Whitehead S."/>
            <person name="Kay M."/>
            <person name="Brown J."/>
            <person name="Murnane C."/>
            <person name="Gray E."/>
            <person name="Humphries M."/>
            <person name="Sycamore N."/>
            <person name="Barker D."/>
            <person name="Saunders D."/>
            <person name="Wallis J."/>
            <person name="Babbage A."/>
            <person name="Hammond S."/>
            <person name="Mashreghi-Mohammadi M."/>
            <person name="Barr L."/>
            <person name="Martin S."/>
            <person name="Wray P."/>
            <person name="Ellington A."/>
            <person name="Matthews N."/>
            <person name="Ellwood M."/>
            <person name="Woodmansey R."/>
            <person name="Clark G."/>
            <person name="Cooper J."/>
            <person name="Cooper J."/>
            <person name="Tromans A."/>
            <person name="Grafham D."/>
            <person name="Skuce C."/>
            <person name="Pandian R."/>
            <person name="Andrews R."/>
            <person name="Harrison E."/>
            <person name="Kimberley A."/>
            <person name="Garnett J."/>
            <person name="Fosker N."/>
            <person name="Hall R."/>
            <person name="Garner P."/>
            <person name="Kelly D."/>
            <person name="Bird C."/>
            <person name="Palmer S."/>
            <person name="Gehring I."/>
            <person name="Berger A."/>
            <person name="Dooley C.M."/>
            <person name="Ersan-Urun Z."/>
            <person name="Eser C."/>
            <person name="Geiger H."/>
            <person name="Geisler M."/>
            <person name="Karotki L."/>
            <person name="Kirn A."/>
            <person name="Konantz J."/>
            <person name="Konantz M."/>
            <person name="Oberlander M."/>
            <person name="Rudolph-Geiger S."/>
            <person name="Teucke M."/>
            <person name="Lanz C."/>
            <person name="Raddatz G."/>
            <person name="Osoegawa K."/>
            <person name="Zhu B."/>
            <person name="Rapp A."/>
            <person name="Widaa S."/>
            <person name="Langford C."/>
            <person name="Yang F."/>
            <person name="Schuster S.C."/>
            <person name="Carter N.P."/>
            <person name="Harrow J."/>
            <person name="Ning Z."/>
            <person name="Herrero J."/>
            <person name="Searle S.M."/>
            <person name="Enright A."/>
            <person name="Geisler R."/>
            <person name="Plasterk R.H."/>
            <person name="Lee C."/>
            <person name="Westerfield M."/>
            <person name="de Jong P.J."/>
            <person name="Zon L.I."/>
            <person name="Postlethwait J.H."/>
            <person name="Nusslein-Volhard C."/>
            <person name="Hubbard T.J."/>
            <person name="Roest Crollius H."/>
            <person name="Rogers J."/>
            <person name="Stemple D.L."/>
        </authorList>
    </citation>
    <scope>NUCLEOTIDE SEQUENCE [LARGE SCALE GENOMIC DNA]</scope>
</reference>
<evidence type="ECO:0000256" key="5">
    <source>
        <dbReference type="ARBA" id="ARBA00023040"/>
    </source>
</evidence>
<evidence type="ECO:0000256" key="1">
    <source>
        <dbReference type="ARBA" id="ARBA00004651"/>
    </source>
</evidence>
<dbReference type="PROSITE" id="PS00237">
    <property type="entry name" value="G_PROTEIN_RECEP_F1_1"/>
    <property type="match status" value="1"/>
</dbReference>
<comment type="similarity">
    <text evidence="10">Belongs to the G-protein coupled receptor 1 family.</text>
</comment>
<gene>
    <name evidence="14 15 16" type="primary">si:dkey-3k24.8</name>
</gene>
<keyword evidence="4 11" id="KW-1133">Transmembrane helix</keyword>
<dbReference type="AlphaFoldDB" id="A0A8M9Q2D4"/>
<keyword evidence="9 10" id="KW-0807">Transducer</keyword>
<dbReference type="GeneID" id="110437788"/>
<keyword evidence="5 10" id="KW-0297">G-protein coupled receptor</keyword>
<accession>A0A8M9Q2D4</accession>
<dbReference type="OrthoDB" id="6069656at2759"/>
<dbReference type="InterPro" id="IPR000276">
    <property type="entry name" value="GPCR_Rhodpsn"/>
</dbReference>
<organism evidence="13 15">
    <name type="scientific">Danio rerio</name>
    <name type="common">Zebrafish</name>
    <name type="synonym">Brachydanio rerio</name>
    <dbReference type="NCBI Taxonomy" id="7955"/>
    <lineage>
        <taxon>Eukaryota</taxon>
        <taxon>Metazoa</taxon>
        <taxon>Chordata</taxon>
        <taxon>Craniata</taxon>
        <taxon>Vertebrata</taxon>
        <taxon>Euteleostomi</taxon>
        <taxon>Actinopterygii</taxon>
        <taxon>Neopterygii</taxon>
        <taxon>Teleostei</taxon>
        <taxon>Ostariophysi</taxon>
        <taxon>Cypriniformes</taxon>
        <taxon>Danionidae</taxon>
        <taxon>Danioninae</taxon>
        <taxon>Danio</taxon>
    </lineage>
</organism>
<dbReference type="GO" id="GO:0005886">
    <property type="term" value="C:plasma membrane"/>
    <property type="evidence" value="ECO:0000318"/>
    <property type="project" value="GO_Central"/>
</dbReference>
<dbReference type="InterPro" id="IPR017452">
    <property type="entry name" value="GPCR_Rhodpsn_7TM"/>
</dbReference>
<evidence type="ECO:0000313" key="15">
    <source>
        <dbReference type="RefSeq" id="XP_021333483.1"/>
    </source>
</evidence>
<proteinExistence type="inferred from homology"/>
<evidence type="ECO:0000256" key="6">
    <source>
        <dbReference type="ARBA" id="ARBA00023136"/>
    </source>
</evidence>
<feature type="transmembrane region" description="Helical" evidence="11">
    <location>
        <begin position="17"/>
        <end position="42"/>
    </location>
</feature>
<keyword evidence="6 11" id="KW-0472">Membrane</keyword>
<keyword evidence="8" id="KW-0325">Glycoprotein</keyword>
<feature type="transmembrane region" description="Helical" evidence="11">
    <location>
        <begin position="188"/>
        <end position="215"/>
    </location>
</feature>
<reference evidence="14 15" key="2">
    <citation type="submission" date="2025-04" db="UniProtKB">
        <authorList>
            <consortium name="RefSeq"/>
        </authorList>
    </citation>
    <scope>IDENTIFICATION</scope>
    <source>
        <strain evidence="14 15">Tuebingen</strain>
    </source>
</reference>
<dbReference type="GO" id="GO:0007186">
    <property type="term" value="P:G protein-coupled receptor signaling pathway"/>
    <property type="evidence" value="ECO:0000318"/>
    <property type="project" value="GO_Central"/>
</dbReference>
<dbReference type="RefSeq" id="XP_021333482.1">
    <property type="nucleotide sequence ID" value="XM_021477807.2"/>
</dbReference>
<keyword evidence="2" id="KW-1003">Cell membrane</keyword>
<keyword evidence="3 10" id="KW-0812">Transmembrane</keyword>
<feature type="transmembrane region" description="Helical" evidence="11">
    <location>
        <begin position="236"/>
        <end position="260"/>
    </location>
</feature>
<dbReference type="Proteomes" id="UP000000437">
    <property type="component" value="Chromosome 7"/>
</dbReference>
<dbReference type="PANTHER" id="PTHR24232">
    <property type="entry name" value="G-PROTEIN COUPLED RECEPTOR"/>
    <property type="match status" value="1"/>
</dbReference>
<dbReference type="PANTHER" id="PTHR24232:SF112">
    <property type="entry name" value="LYSOPHOSPHATIDIC ACID RECEPTOR 6-LIKE"/>
    <property type="match status" value="1"/>
</dbReference>
<evidence type="ECO:0000256" key="4">
    <source>
        <dbReference type="ARBA" id="ARBA00022989"/>
    </source>
</evidence>
<feature type="transmembrane region" description="Helical" evidence="11">
    <location>
        <begin position="54"/>
        <end position="77"/>
    </location>
</feature>
<protein>
    <submittedName>
        <fullName evidence="14 15">Lysophosphatidic acid receptor 6</fullName>
    </submittedName>
</protein>
<keyword evidence="13" id="KW-1185">Reference proteome</keyword>
<dbReference type="CDD" id="cd14982">
    <property type="entry name" value="7tmA_purinoceptor-like"/>
    <property type="match status" value="1"/>
</dbReference>
<feature type="transmembrane region" description="Helical" evidence="11">
    <location>
        <begin position="89"/>
        <end position="110"/>
    </location>
</feature>
<comment type="subcellular location">
    <subcellularLocation>
        <location evidence="1">Cell membrane</location>
        <topology evidence="1">Multi-pass membrane protein</topology>
    </subcellularLocation>
</comment>
<name>A0A8M9Q2D4_DANRE</name>
<keyword evidence="7 10" id="KW-0675">Receptor</keyword>
<evidence type="ECO:0000256" key="8">
    <source>
        <dbReference type="ARBA" id="ARBA00023180"/>
    </source>
</evidence>
<dbReference type="SUPFAM" id="SSF81321">
    <property type="entry name" value="Family A G protein-coupled receptor-like"/>
    <property type="match status" value="1"/>
</dbReference>
<evidence type="ECO:0000313" key="16">
    <source>
        <dbReference type="ZFIN" id="ZDB-GENE-160728-11"/>
    </source>
</evidence>
<dbReference type="FunFam" id="1.20.1070.10:FF:000142">
    <property type="entry name" value="G protein-coupled receptor 55"/>
    <property type="match status" value="1"/>
</dbReference>
<evidence type="ECO:0000313" key="13">
    <source>
        <dbReference type="Proteomes" id="UP000000437"/>
    </source>
</evidence>